<dbReference type="GO" id="GO:0016747">
    <property type="term" value="F:acyltransferase activity, transferring groups other than amino-acyl groups"/>
    <property type="evidence" value="ECO:0007669"/>
    <property type="project" value="InterPro"/>
</dbReference>
<evidence type="ECO:0000313" key="5">
    <source>
        <dbReference type="Proteomes" id="UP000030103"/>
    </source>
</evidence>
<dbReference type="PANTHER" id="PTHR43072">
    <property type="entry name" value="N-ACETYLTRANSFERASE"/>
    <property type="match status" value="1"/>
</dbReference>
<feature type="domain" description="N-acetyltransferase" evidence="3">
    <location>
        <begin position="1"/>
        <end position="164"/>
    </location>
</feature>
<dbReference type="InterPro" id="IPR000182">
    <property type="entry name" value="GNAT_dom"/>
</dbReference>
<dbReference type="AlphaFoldDB" id="A0A0A2EBW1"/>
<dbReference type="Pfam" id="PF13420">
    <property type="entry name" value="Acetyltransf_4"/>
    <property type="match status" value="1"/>
</dbReference>
<sequence length="164" mass="19047">MKIRKVKLEDARRICEIYNYYIENTAVTFETAPVSVEEMKGRISEIIDSGFSYYVGEINGNIVGYYYIHKWNGRCAYSSTKEVTIYLDKDHTGKGFGTVLYNHLFQNLDKKNIHVLIAGICIPNEGSVKLHEKFGFKQASHMKEIGWKFNQWQDVGHWLLNINN</sequence>
<evidence type="ECO:0000256" key="2">
    <source>
        <dbReference type="ARBA" id="ARBA00023315"/>
    </source>
</evidence>
<accession>A0A0A2EBW1</accession>
<dbReference type="STRING" id="28115.HQ47_00895"/>
<dbReference type="Proteomes" id="UP000030103">
    <property type="component" value="Unassembled WGS sequence"/>
</dbReference>
<comment type="caution">
    <text evidence="4">The sequence shown here is derived from an EMBL/GenBank/DDBJ whole genome shotgun (WGS) entry which is preliminary data.</text>
</comment>
<dbReference type="RefSeq" id="WP_025836647.1">
    <property type="nucleotide sequence ID" value="NZ_JRFA01000002.1"/>
</dbReference>
<dbReference type="EMBL" id="JRFA01000002">
    <property type="protein sequence ID" value="KGN76373.1"/>
    <property type="molecule type" value="Genomic_DNA"/>
</dbReference>
<keyword evidence="2" id="KW-0012">Acyltransferase</keyword>
<dbReference type="Gene3D" id="3.40.630.30">
    <property type="match status" value="1"/>
</dbReference>
<evidence type="ECO:0000259" key="3">
    <source>
        <dbReference type="PROSITE" id="PS51186"/>
    </source>
</evidence>
<reference evidence="4 5" key="1">
    <citation type="submission" date="2014-09" db="EMBL/GenBank/DDBJ databases">
        <title>Draft Genome Sequence of Porphyromonas macacae COT-192_OH2859.</title>
        <authorList>
            <person name="Wallis C."/>
            <person name="Deusch O."/>
            <person name="O'Flynn C."/>
            <person name="Davis I."/>
            <person name="Horsfall A."/>
            <person name="Kirkwood N."/>
            <person name="Harris S."/>
            <person name="Eisen J.A."/>
            <person name="Coil D.A."/>
            <person name="Darling A.E."/>
            <person name="Jospin G."/>
            <person name="Alexiev A."/>
        </authorList>
    </citation>
    <scope>NUCLEOTIDE SEQUENCE [LARGE SCALE GENOMIC DNA]</scope>
    <source>
        <strain evidence="5">COT-192 OH2859</strain>
    </source>
</reference>
<proteinExistence type="predicted"/>
<organism evidence="4 5">
    <name type="scientific">Porphyromonas macacae</name>
    <dbReference type="NCBI Taxonomy" id="28115"/>
    <lineage>
        <taxon>Bacteria</taxon>
        <taxon>Pseudomonadati</taxon>
        <taxon>Bacteroidota</taxon>
        <taxon>Bacteroidia</taxon>
        <taxon>Bacteroidales</taxon>
        <taxon>Porphyromonadaceae</taxon>
        <taxon>Porphyromonas</taxon>
    </lineage>
</organism>
<keyword evidence="1" id="KW-0808">Transferase</keyword>
<protein>
    <recommendedName>
        <fullName evidence="3">N-acetyltransferase domain-containing protein</fullName>
    </recommendedName>
</protein>
<dbReference type="PROSITE" id="PS51186">
    <property type="entry name" value="GNAT"/>
    <property type="match status" value="1"/>
</dbReference>
<keyword evidence="5" id="KW-1185">Reference proteome</keyword>
<evidence type="ECO:0000256" key="1">
    <source>
        <dbReference type="ARBA" id="ARBA00022679"/>
    </source>
</evidence>
<dbReference type="PANTHER" id="PTHR43072:SF23">
    <property type="entry name" value="UPF0039 PROTEIN C11D3.02C"/>
    <property type="match status" value="1"/>
</dbReference>
<dbReference type="OrthoDB" id="9799096at2"/>
<dbReference type="SUPFAM" id="SSF55729">
    <property type="entry name" value="Acyl-CoA N-acyltransferases (Nat)"/>
    <property type="match status" value="1"/>
</dbReference>
<evidence type="ECO:0000313" key="4">
    <source>
        <dbReference type="EMBL" id="KGN76373.1"/>
    </source>
</evidence>
<dbReference type="CDD" id="cd04301">
    <property type="entry name" value="NAT_SF"/>
    <property type="match status" value="1"/>
</dbReference>
<gene>
    <name evidence="4" type="ORF">HQ47_00895</name>
</gene>
<dbReference type="InterPro" id="IPR016181">
    <property type="entry name" value="Acyl_CoA_acyltransferase"/>
</dbReference>
<name>A0A0A2EBW1_9PORP</name>